<gene>
    <name evidence="1" type="ORF">MFIFM68171_04880</name>
</gene>
<evidence type="ECO:0008006" key="3">
    <source>
        <dbReference type="Google" id="ProtNLM"/>
    </source>
</evidence>
<protein>
    <recommendedName>
        <fullName evidence="3">F-box domain-containing protein</fullName>
    </recommendedName>
</protein>
<keyword evidence="2" id="KW-1185">Reference proteome</keyword>
<accession>A0ABQ0GAQ9</accession>
<evidence type="ECO:0000313" key="2">
    <source>
        <dbReference type="Proteomes" id="UP001628179"/>
    </source>
</evidence>
<name>A0ABQ0GAQ9_9PEZI</name>
<comment type="caution">
    <text evidence="1">The sequence shown here is derived from an EMBL/GenBank/DDBJ whole genome shotgun (WGS) entry which is preliminary data.</text>
</comment>
<sequence>MFYTTTLPQDTPAYTNYHSKQEQDSKLSKITATMTMNLLSCNEDVQLLILQYLSQTDLHAISLVHPHLHRLAQPRLYTAISFNWGQCHGWEALSTPPSPRSRAAFSSKPSWLPISVLSRASRESIMANLHIAAKPRKSSCTIADNGDVSCWRNGGQGSLSDYWQALGVVFTGKGMGDVDGVRFADINGDG</sequence>
<dbReference type="EMBL" id="BAAFSV010000002">
    <property type="protein sequence ID" value="GAB1314670.1"/>
    <property type="molecule type" value="Genomic_DNA"/>
</dbReference>
<dbReference type="CDD" id="cd09917">
    <property type="entry name" value="F-box_SF"/>
    <property type="match status" value="1"/>
</dbReference>
<organism evidence="1 2">
    <name type="scientific">Madurella fahalii</name>
    <dbReference type="NCBI Taxonomy" id="1157608"/>
    <lineage>
        <taxon>Eukaryota</taxon>
        <taxon>Fungi</taxon>
        <taxon>Dikarya</taxon>
        <taxon>Ascomycota</taxon>
        <taxon>Pezizomycotina</taxon>
        <taxon>Sordariomycetes</taxon>
        <taxon>Sordariomycetidae</taxon>
        <taxon>Sordariales</taxon>
        <taxon>Sordariales incertae sedis</taxon>
        <taxon>Madurella</taxon>
    </lineage>
</organism>
<dbReference type="GeneID" id="98175623"/>
<evidence type="ECO:0000313" key="1">
    <source>
        <dbReference type="EMBL" id="GAB1314670.1"/>
    </source>
</evidence>
<dbReference type="Proteomes" id="UP001628179">
    <property type="component" value="Unassembled WGS sequence"/>
</dbReference>
<reference evidence="1 2" key="1">
    <citation type="submission" date="2024-09" db="EMBL/GenBank/DDBJ databases">
        <title>Itraconazole resistance in Madurella fahalii resulting from another homologue of gene encoding cytochrome P450 14-alpha sterol demethylase (CYP51).</title>
        <authorList>
            <person name="Yoshioka I."/>
            <person name="Fahal A.H."/>
            <person name="Kaneko S."/>
            <person name="Yaguchi T."/>
        </authorList>
    </citation>
    <scope>NUCLEOTIDE SEQUENCE [LARGE SCALE GENOMIC DNA]</scope>
    <source>
        <strain evidence="1 2">IFM 68171</strain>
    </source>
</reference>
<proteinExistence type="predicted"/>
<dbReference type="RefSeq" id="XP_070916401.1">
    <property type="nucleotide sequence ID" value="XM_071060300.1"/>
</dbReference>